<dbReference type="InterPro" id="IPR003710">
    <property type="entry name" value="ApbA"/>
</dbReference>
<keyword evidence="7 10" id="KW-0560">Oxidoreductase</keyword>
<evidence type="ECO:0000256" key="3">
    <source>
        <dbReference type="ARBA" id="ARBA00013014"/>
    </source>
</evidence>
<comment type="catalytic activity">
    <reaction evidence="9 10">
        <text>(R)-pantoate + NADP(+) = 2-dehydropantoate + NADPH + H(+)</text>
        <dbReference type="Rhea" id="RHEA:16233"/>
        <dbReference type="ChEBI" id="CHEBI:11561"/>
        <dbReference type="ChEBI" id="CHEBI:15378"/>
        <dbReference type="ChEBI" id="CHEBI:15980"/>
        <dbReference type="ChEBI" id="CHEBI:57783"/>
        <dbReference type="ChEBI" id="CHEBI:58349"/>
        <dbReference type="EC" id="1.1.1.169"/>
    </reaction>
</comment>
<evidence type="ECO:0000256" key="10">
    <source>
        <dbReference type="RuleBase" id="RU362068"/>
    </source>
</evidence>
<dbReference type="InterPro" id="IPR013752">
    <property type="entry name" value="KPA_reductase"/>
</dbReference>
<dbReference type="InterPro" id="IPR008927">
    <property type="entry name" value="6-PGluconate_DH-like_C_sf"/>
</dbReference>
<evidence type="ECO:0000259" key="12">
    <source>
        <dbReference type="Pfam" id="PF08546"/>
    </source>
</evidence>
<keyword evidence="5 10" id="KW-0566">Pantothenate biosynthesis</keyword>
<dbReference type="InterPro" id="IPR036291">
    <property type="entry name" value="NAD(P)-bd_dom_sf"/>
</dbReference>
<dbReference type="PANTHER" id="PTHR43765:SF2">
    <property type="entry name" value="2-DEHYDROPANTOATE 2-REDUCTASE"/>
    <property type="match status" value="1"/>
</dbReference>
<dbReference type="InterPro" id="IPR050838">
    <property type="entry name" value="Ketopantoate_reductase"/>
</dbReference>
<name>A0A6L7I2M0_9GAMM</name>
<evidence type="ECO:0000256" key="6">
    <source>
        <dbReference type="ARBA" id="ARBA00022857"/>
    </source>
</evidence>
<evidence type="ECO:0000313" key="13">
    <source>
        <dbReference type="EMBL" id="MXR70184.1"/>
    </source>
</evidence>
<dbReference type="Gene3D" id="1.10.1040.10">
    <property type="entry name" value="N-(1-d-carboxylethyl)-l-norvaline Dehydrogenase, domain 2"/>
    <property type="match status" value="1"/>
</dbReference>
<comment type="pathway">
    <text evidence="1 10">Cofactor biosynthesis; (R)-pantothenate biosynthesis; (R)-pantoate from 3-methyl-2-oxobutanoate: step 2/2.</text>
</comment>
<dbReference type="SUPFAM" id="SSF48179">
    <property type="entry name" value="6-phosphogluconate dehydrogenase C-terminal domain-like"/>
    <property type="match status" value="1"/>
</dbReference>
<dbReference type="EMBL" id="WRPA01000016">
    <property type="protein sequence ID" value="MXR70184.1"/>
    <property type="molecule type" value="Genomic_DNA"/>
</dbReference>
<evidence type="ECO:0000313" key="14">
    <source>
        <dbReference type="Proteomes" id="UP000474778"/>
    </source>
</evidence>
<evidence type="ECO:0000256" key="5">
    <source>
        <dbReference type="ARBA" id="ARBA00022655"/>
    </source>
</evidence>
<proteinExistence type="inferred from homology"/>
<evidence type="ECO:0000256" key="9">
    <source>
        <dbReference type="ARBA" id="ARBA00048793"/>
    </source>
</evidence>
<dbReference type="InterPro" id="IPR013328">
    <property type="entry name" value="6PGD_dom2"/>
</dbReference>
<evidence type="ECO:0000256" key="4">
    <source>
        <dbReference type="ARBA" id="ARBA00019465"/>
    </source>
</evidence>
<evidence type="ECO:0000256" key="1">
    <source>
        <dbReference type="ARBA" id="ARBA00004994"/>
    </source>
</evidence>
<dbReference type="GO" id="GO:0015940">
    <property type="term" value="P:pantothenate biosynthetic process"/>
    <property type="evidence" value="ECO:0007669"/>
    <property type="project" value="UniProtKB-UniPathway"/>
</dbReference>
<feature type="domain" description="Ketopantoate reductase C-terminal" evidence="12">
    <location>
        <begin position="182"/>
        <end position="302"/>
    </location>
</feature>
<dbReference type="GO" id="GO:0008677">
    <property type="term" value="F:2-dehydropantoate 2-reductase activity"/>
    <property type="evidence" value="ECO:0007669"/>
    <property type="project" value="UniProtKB-EC"/>
</dbReference>
<reference evidence="13 14" key="1">
    <citation type="submission" date="2019-12" db="EMBL/GenBank/DDBJ databases">
        <title>Shewanella insulae sp. nov., isolated from a tidal flat.</title>
        <authorList>
            <person name="Yoon J.-H."/>
        </authorList>
    </citation>
    <scope>NUCLEOTIDE SEQUENCE [LARGE SCALE GENOMIC DNA]</scope>
    <source>
        <strain evidence="13 14">JBTF-M18</strain>
    </source>
</reference>
<accession>A0A6L7I2M0</accession>
<organism evidence="13 14">
    <name type="scientific">Shewanella insulae</name>
    <dbReference type="NCBI Taxonomy" id="2681496"/>
    <lineage>
        <taxon>Bacteria</taxon>
        <taxon>Pseudomonadati</taxon>
        <taxon>Pseudomonadota</taxon>
        <taxon>Gammaproteobacteria</taxon>
        <taxon>Alteromonadales</taxon>
        <taxon>Shewanellaceae</taxon>
        <taxon>Shewanella</taxon>
    </lineage>
</organism>
<dbReference type="FunFam" id="1.10.1040.10:FF:000017">
    <property type="entry name" value="2-dehydropantoate 2-reductase"/>
    <property type="match status" value="1"/>
</dbReference>
<dbReference type="Pfam" id="PF08546">
    <property type="entry name" value="ApbA_C"/>
    <property type="match status" value="1"/>
</dbReference>
<dbReference type="Pfam" id="PF02558">
    <property type="entry name" value="ApbA"/>
    <property type="match status" value="1"/>
</dbReference>
<protein>
    <recommendedName>
        <fullName evidence="4 10">2-dehydropantoate 2-reductase</fullName>
        <ecNumber evidence="3 10">1.1.1.169</ecNumber>
    </recommendedName>
    <alternativeName>
        <fullName evidence="8 10">Ketopantoate reductase</fullName>
    </alternativeName>
</protein>
<evidence type="ECO:0000256" key="7">
    <source>
        <dbReference type="ARBA" id="ARBA00023002"/>
    </source>
</evidence>
<keyword evidence="14" id="KW-1185">Reference proteome</keyword>
<dbReference type="InterPro" id="IPR013332">
    <property type="entry name" value="KPR_N"/>
</dbReference>
<comment type="similarity">
    <text evidence="2 10">Belongs to the ketopantoate reductase family.</text>
</comment>
<evidence type="ECO:0000256" key="2">
    <source>
        <dbReference type="ARBA" id="ARBA00007870"/>
    </source>
</evidence>
<dbReference type="RefSeq" id="WP_160798036.1">
    <property type="nucleotide sequence ID" value="NZ_CANMWR010000027.1"/>
</dbReference>
<dbReference type="Proteomes" id="UP000474778">
    <property type="component" value="Unassembled WGS sequence"/>
</dbReference>
<dbReference type="GO" id="GO:0050661">
    <property type="term" value="F:NADP binding"/>
    <property type="evidence" value="ECO:0007669"/>
    <property type="project" value="TreeGrafter"/>
</dbReference>
<feature type="domain" description="Ketopantoate reductase N-terminal" evidence="11">
    <location>
        <begin position="12"/>
        <end position="154"/>
    </location>
</feature>
<dbReference type="AlphaFoldDB" id="A0A6L7I2M0"/>
<gene>
    <name evidence="13" type="ORF">GNT65_16075</name>
</gene>
<dbReference type="NCBIfam" id="TIGR00745">
    <property type="entry name" value="apbA_panE"/>
    <property type="match status" value="1"/>
</dbReference>
<dbReference type="UniPathway" id="UPA00028">
    <property type="reaction ID" value="UER00004"/>
</dbReference>
<sequence>MTASEMPHGGKIAILGAGAIGQLFYHQLSAHGLAPVLMTREASAGSQALEFTDLNGETIKRQAQLIDKSALASCELLIVCVKAYQVEEALQPLLGALSADTHILLLHNGLGPHLAIAPHLAGRGLSLGTTSQGALKLGRWQIKQTGAGLTQLGHGLGPRLTESLRQALLEAIDDSEWCEPILPMLWQKLAINIAINPLTAINGCRNGALIEDQYRPTILALIQEVLAVANAEGIALEQDRLTERVYRVIQLTASNYSSMHQDIHHGRQTEIEAITGYLLSRAAVRGIDTPANEAIYRQLKSLEQGG</sequence>
<evidence type="ECO:0000256" key="8">
    <source>
        <dbReference type="ARBA" id="ARBA00032024"/>
    </source>
</evidence>
<dbReference type="Gene3D" id="3.40.50.720">
    <property type="entry name" value="NAD(P)-binding Rossmann-like Domain"/>
    <property type="match status" value="1"/>
</dbReference>
<comment type="caution">
    <text evidence="13">The sequence shown here is derived from an EMBL/GenBank/DDBJ whole genome shotgun (WGS) entry which is preliminary data.</text>
</comment>
<dbReference type="EC" id="1.1.1.169" evidence="3 10"/>
<comment type="function">
    <text evidence="10">Catalyzes the NADPH-dependent reduction of ketopantoate into pantoic acid.</text>
</comment>
<dbReference type="PANTHER" id="PTHR43765">
    <property type="entry name" value="2-DEHYDROPANTOATE 2-REDUCTASE-RELATED"/>
    <property type="match status" value="1"/>
</dbReference>
<keyword evidence="6 10" id="KW-0521">NADP</keyword>
<evidence type="ECO:0000259" key="11">
    <source>
        <dbReference type="Pfam" id="PF02558"/>
    </source>
</evidence>
<dbReference type="SUPFAM" id="SSF51735">
    <property type="entry name" value="NAD(P)-binding Rossmann-fold domains"/>
    <property type="match status" value="1"/>
</dbReference>
<dbReference type="GO" id="GO:0005737">
    <property type="term" value="C:cytoplasm"/>
    <property type="evidence" value="ECO:0007669"/>
    <property type="project" value="TreeGrafter"/>
</dbReference>